<feature type="compositionally biased region" description="Polar residues" evidence="1">
    <location>
        <begin position="427"/>
        <end position="443"/>
    </location>
</feature>
<protein>
    <recommendedName>
        <fullName evidence="4">Retrotransposon Copia-like N-terminal domain-containing protein</fullName>
    </recommendedName>
</protein>
<feature type="region of interest" description="Disordered" evidence="1">
    <location>
        <begin position="374"/>
        <end position="459"/>
    </location>
</feature>
<evidence type="ECO:0000313" key="3">
    <source>
        <dbReference type="Proteomes" id="UP000326939"/>
    </source>
</evidence>
<dbReference type="PANTHER" id="PTHR34222:SF43">
    <property type="entry name" value="RETROTRANSPOSON GAG DOMAIN-CONTAINING PROTEIN"/>
    <property type="match status" value="1"/>
</dbReference>
<proteinExistence type="predicted"/>
<dbReference type="AlphaFoldDB" id="A0A5N5LNS9"/>
<comment type="caution">
    <text evidence="2">The sequence shown here is derived from an EMBL/GenBank/DDBJ whole genome shotgun (WGS) entry which is preliminary data.</text>
</comment>
<sequence length="484" mass="55070">MSKSDSETSGTKSNPIIIQHEGSSFNAGIVLNETNYDLWSQMLEMQIAEKEKLSFIRGTSPPPKEEDEGYEKWYSDNQKVKRWLLMSMSPEIMKRYIRLPTARDIWKALSKAFYDGADELQVFTLNQKAFSAKQNGRSLSIYYGELTEIFSELDHRDKVVMVDETDIASYQKVLQRQRVHIFLAGLEGDFEQVRGEILRKDPIPELEECYALVRREDVRRGVMNGQLENSEASAMVTRNRSNQNWPPQHQQEQKRPIHLKTTNGGDKSSYKCTHCDQTGHTKSRCYELVGYPEWWDHNRDFRKKNSKRASTAAIVETKIEDDSSEESSALAAAAGNGVFHEDSMYFSSEPELQGEYMEEVQALDYDFLISIEGELSEPGNNPNGNEEERPETGDKNAGELDLSGINLDHRGDEHDEDPENALVDQPPSESLAPQATDTPNQSPAEDDPDHWSMSIGQRMQPVDYRNSNRLHLSIASLRCISSSL</sequence>
<evidence type="ECO:0000313" key="2">
    <source>
        <dbReference type="EMBL" id="KAB5544320.1"/>
    </source>
</evidence>
<dbReference type="EMBL" id="VDCV01000008">
    <property type="protein sequence ID" value="KAB5544320.1"/>
    <property type="molecule type" value="Genomic_DNA"/>
</dbReference>
<dbReference type="PANTHER" id="PTHR34222">
    <property type="entry name" value="GAG_PRE-INTEGRS DOMAIN-CONTAINING PROTEIN"/>
    <property type="match status" value="1"/>
</dbReference>
<dbReference type="Pfam" id="PF14223">
    <property type="entry name" value="Retrotran_gag_2"/>
    <property type="match status" value="1"/>
</dbReference>
<accession>A0A5N5LNS9</accession>
<evidence type="ECO:0008006" key="4">
    <source>
        <dbReference type="Google" id="ProtNLM"/>
    </source>
</evidence>
<dbReference type="Proteomes" id="UP000326939">
    <property type="component" value="Chromosome 8"/>
</dbReference>
<feature type="compositionally biased region" description="Basic and acidic residues" evidence="1">
    <location>
        <begin position="386"/>
        <end position="398"/>
    </location>
</feature>
<evidence type="ECO:0000256" key="1">
    <source>
        <dbReference type="SAM" id="MobiDB-lite"/>
    </source>
</evidence>
<organism evidence="2 3">
    <name type="scientific">Salix brachista</name>
    <dbReference type="NCBI Taxonomy" id="2182728"/>
    <lineage>
        <taxon>Eukaryota</taxon>
        <taxon>Viridiplantae</taxon>
        <taxon>Streptophyta</taxon>
        <taxon>Embryophyta</taxon>
        <taxon>Tracheophyta</taxon>
        <taxon>Spermatophyta</taxon>
        <taxon>Magnoliopsida</taxon>
        <taxon>eudicotyledons</taxon>
        <taxon>Gunneridae</taxon>
        <taxon>Pentapetalae</taxon>
        <taxon>rosids</taxon>
        <taxon>fabids</taxon>
        <taxon>Malpighiales</taxon>
        <taxon>Salicaceae</taxon>
        <taxon>Saliceae</taxon>
        <taxon>Salix</taxon>
    </lineage>
</organism>
<keyword evidence="3" id="KW-1185">Reference proteome</keyword>
<feature type="compositionally biased region" description="Low complexity" evidence="1">
    <location>
        <begin position="374"/>
        <end position="384"/>
    </location>
</feature>
<reference evidence="3" key="1">
    <citation type="journal article" date="2019" name="Gigascience">
        <title>De novo genome assembly of the endangered Acer yangbiense, a plant species with extremely small populations endemic to Yunnan Province, China.</title>
        <authorList>
            <person name="Yang J."/>
            <person name="Wariss H.M."/>
            <person name="Tao L."/>
            <person name="Zhang R."/>
            <person name="Yun Q."/>
            <person name="Hollingsworth P."/>
            <person name="Dao Z."/>
            <person name="Luo G."/>
            <person name="Guo H."/>
            <person name="Ma Y."/>
            <person name="Sun W."/>
        </authorList>
    </citation>
    <scope>NUCLEOTIDE SEQUENCE [LARGE SCALE GENOMIC DNA]</scope>
    <source>
        <strain evidence="3">cv. br00</strain>
    </source>
</reference>
<name>A0A5N5LNS9_9ROSI</name>
<gene>
    <name evidence="2" type="ORF">DKX38_012432</name>
</gene>